<keyword evidence="2" id="KW-1185">Reference proteome</keyword>
<dbReference type="AlphaFoldDB" id="A0A0M9A062"/>
<gene>
    <name evidence="1" type="ORF">WN51_14681</name>
</gene>
<proteinExistence type="predicted"/>
<reference evidence="1 2" key="1">
    <citation type="submission" date="2015-07" db="EMBL/GenBank/DDBJ databases">
        <title>The genome of Melipona quadrifasciata.</title>
        <authorList>
            <person name="Pan H."/>
            <person name="Kapheim K."/>
        </authorList>
    </citation>
    <scope>NUCLEOTIDE SEQUENCE [LARGE SCALE GENOMIC DNA]</scope>
    <source>
        <strain evidence="1">0111107301</strain>
        <tissue evidence="1">Whole body</tissue>
    </source>
</reference>
<name>A0A0M9A062_9HYME</name>
<dbReference type="Proteomes" id="UP000053105">
    <property type="component" value="Unassembled WGS sequence"/>
</dbReference>
<sequence length="127" mass="14694">MVMSKIDEMLQIFGQCIFAHSLGILLSRDLFFLQFADNCNERVHLVLHSATCNSITFEQTPRVKTTTQQFYSDGQEQIENDNSDQKPVPVYGFRFQGLSRINYEKLRTKMKRLTKSQTTHRLMGLAA</sequence>
<accession>A0A0M9A062</accession>
<organism evidence="1 2">
    <name type="scientific">Melipona quadrifasciata</name>
    <dbReference type="NCBI Taxonomy" id="166423"/>
    <lineage>
        <taxon>Eukaryota</taxon>
        <taxon>Metazoa</taxon>
        <taxon>Ecdysozoa</taxon>
        <taxon>Arthropoda</taxon>
        <taxon>Hexapoda</taxon>
        <taxon>Insecta</taxon>
        <taxon>Pterygota</taxon>
        <taxon>Neoptera</taxon>
        <taxon>Endopterygota</taxon>
        <taxon>Hymenoptera</taxon>
        <taxon>Apocrita</taxon>
        <taxon>Aculeata</taxon>
        <taxon>Apoidea</taxon>
        <taxon>Anthophila</taxon>
        <taxon>Apidae</taxon>
        <taxon>Melipona</taxon>
    </lineage>
</organism>
<protein>
    <submittedName>
        <fullName evidence="1">Uncharacterized protein</fullName>
    </submittedName>
</protein>
<dbReference type="EMBL" id="KQ435803">
    <property type="protein sequence ID" value="KOX73193.1"/>
    <property type="molecule type" value="Genomic_DNA"/>
</dbReference>
<evidence type="ECO:0000313" key="2">
    <source>
        <dbReference type="Proteomes" id="UP000053105"/>
    </source>
</evidence>
<evidence type="ECO:0000313" key="1">
    <source>
        <dbReference type="EMBL" id="KOX73193.1"/>
    </source>
</evidence>